<feature type="domain" description="Band 7" evidence="2">
    <location>
        <begin position="66"/>
        <end position="213"/>
    </location>
</feature>
<dbReference type="RefSeq" id="YP_009808498.1">
    <property type="nucleotide sequence ID" value="NC_048041.1"/>
</dbReference>
<dbReference type="KEGG" id="vg:54999401"/>
<accession>A0A385E4J4</accession>
<dbReference type="InterPro" id="IPR001107">
    <property type="entry name" value="Band_7"/>
</dbReference>
<reference evidence="3 4" key="1">
    <citation type="submission" date="2018-07" db="EMBL/GenBank/DDBJ databases">
        <title>Sequencing of PG07.</title>
        <authorList>
            <person name="Ding T."/>
        </authorList>
    </citation>
    <scope>NUCLEOTIDE SEQUENCE [LARGE SCALE GENOMIC DNA]</scope>
</reference>
<evidence type="ECO:0000256" key="1">
    <source>
        <dbReference type="SAM" id="Coils"/>
    </source>
</evidence>
<protein>
    <submittedName>
        <fullName evidence="3">SPFH domain / band 7 family protein</fullName>
    </submittedName>
</protein>
<name>A0A385E4J4_9CAUD</name>
<feature type="coiled-coil region" evidence="1">
    <location>
        <begin position="202"/>
        <end position="246"/>
    </location>
</feature>
<proteinExistence type="predicted"/>
<dbReference type="Pfam" id="PF01145">
    <property type="entry name" value="Band_7"/>
    <property type="match status" value="1"/>
</dbReference>
<dbReference type="Proteomes" id="UP000263435">
    <property type="component" value="Segment"/>
</dbReference>
<dbReference type="GeneID" id="54999401"/>
<keyword evidence="4" id="KW-1185">Reference proteome</keyword>
<sequence>MIKRTLAKIAVVALMATSLTGCFRGERVEIPTAFVGKVQTAAGFEKGKARNPSKFRLSYCGPTEACERLVILDVSDNQYTEDFLTYMPVDQLNMGYRITMTLAIDPEEQDGLFQNVPFREVSGSLGVIEQARVYKTYAQPILQTKIPAVVSQLSIGKVSSNLDAVNAVLLKEVGTIIKSETPFRLKHIGMVNPKYPDIITRAKELAKEREAALGQVKAKKELELAEMAAEKELEAERRAVQLMKAKTDSMIADAASDRYVELKRLSVLERLADSNNKAFIPVEMFDQLMIKGE</sequence>
<evidence type="ECO:0000259" key="2">
    <source>
        <dbReference type="Pfam" id="PF01145"/>
    </source>
</evidence>
<dbReference type="EMBL" id="MH645904">
    <property type="protein sequence ID" value="AXQ66676.1"/>
    <property type="molecule type" value="Genomic_DNA"/>
</dbReference>
<evidence type="ECO:0000313" key="3">
    <source>
        <dbReference type="EMBL" id="AXQ66676.1"/>
    </source>
</evidence>
<organism evidence="3 4">
    <name type="scientific">Vibrio phage vB_VpS_PG07</name>
    <dbReference type="NCBI Taxonomy" id="2301664"/>
    <lineage>
        <taxon>Viruses</taxon>
        <taxon>Duplodnaviria</taxon>
        <taxon>Heunggongvirae</taxon>
        <taxon>Uroviricota</taxon>
        <taxon>Caudoviricetes</taxon>
        <taxon>Demerecviridae</taxon>
        <taxon>Pogseptimavirus</taxon>
        <taxon>Pogseptimavirus PG07</taxon>
    </lineage>
</organism>
<keyword evidence="1" id="KW-0175">Coiled coil</keyword>
<evidence type="ECO:0000313" key="4">
    <source>
        <dbReference type="Proteomes" id="UP000263435"/>
    </source>
</evidence>
<dbReference type="PROSITE" id="PS51257">
    <property type="entry name" value="PROKAR_LIPOPROTEIN"/>
    <property type="match status" value="1"/>
</dbReference>